<comment type="caution">
    <text evidence="2">The sequence shown here is derived from an EMBL/GenBank/DDBJ whole genome shotgun (WGS) entry which is preliminary data.</text>
</comment>
<protein>
    <submittedName>
        <fullName evidence="2">Uncharacterized protein</fullName>
    </submittedName>
</protein>
<dbReference type="AlphaFoldDB" id="A0A8X8BDC1"/>
<evidence type="ECO:0000256" key="1">
    <source>
        <dbReference type="SAM" id="Coils"/>
    </source>
</evidence>
<organism evidence="2 3">
    <name type="scientific">Brassica carinata</name>
    <name type="common">Ethiopian mustard</name>
    <name type="synonym">Abyssinian cabbage</name>
    <dbReference type="NCBI Taxonomy" id="52824"/>
    <lineage>
        <taxon>Eukaryota</taxon>
        <taxon>Viridiplantae</taxon>
        <taxon>Streptophyta</taxon>
        <taxon>Embryophyta</taxon>
        <taxon>Tracheophyta</taxon>
        <taxon>Spermatophyta</taxon>
        <taxon>Magnoliopsida</taxon>
        <taxon>eudicotyledons</taxon>
        <taxon>Gunneridae</taxon>
        <taxon>Pentapetalae</taxon>
        <taxon>rosids</taxon>
        <taxon>malvids</taxon>
        <taxon>Brassicales</taxon>
        <taxon>Brassicaceae</taxon>
        <taxon>Brassiceae</taxon>
        <taxon>Brassica</taxon>
    </lineage>
</organism>
<proteinExistence type="predicted"/>
<keyword evidence="3" id="KW-1185">Reference proteome</keyword>
<gene>
    <name evidence="2" type="ORF">Bca52824_000952</name>
</gene>
<dbReference type="EMBL" id="JAAMPC010000001">
    <property type="protein sequence ID" value="KAG2329772.1"/>
    <property type="molecule type" value="Genomic_DNA"/>
</dbReference>
<dbReference type="OrthoDB" id="1092793at2759"/>
<reference evidence="2 3" key="1">
    <citation type="submission" date="2020-02" db="EMBL/GenBank/DDBJ databases">
        <authorList>
            <person name="Ma Q."/>
            <person name="Huang Y."/>
            <person name="Song X."/>
            <person name="Pei D."/>
        </authorList>
    </citation>
    <scope>NUCLEOTIDE SEQUENCE [LARGE SCALE GENOMIC DNA]</scope>
    <source>
        <strain evidence="2">Sxm20200214</strain>
        <tissue evidence="2">Leaf</tissue>
    </source>
</reference>
<evidence type="ECO:0000313" key="3">
    <source>
        <dbReference type="Proteomes" id="UP000886595"/>
    </source>
</evidence>
<name>A0A8X8BDC1_BRACI</name>
<dbReference type="Proteomes" id="UP000886595">
    <property type="component" value="Unassembled WGS sequence"/>
</dbReference>
<accession>A0A8X8BDC1</accession>
<keyword evidence="1" id="KW-0175">Coiled coil</keyword>
<evidence type="ECO:0000313" key="2">
    <source>
        <dbReference type="EMBL" id="KAG2329772.1"/>
    </source>
</evidence>
<sequence>MHAEDIASKLKASRISAERLRKERDQLEREKAEIAEEHAREVARLREFHVYEVTRERARVHAAMVAKAKTHFDQFLGRKKRFDEYDDARCLYSQTFGTRKCLQLLKGQGEAIPQERIDFFKSQEEELAVRAKEICPREISEAFVTMSPLVLESSFMNEELLAALSAKALRSKTPVGVNPQSSNVGLIGIEAAAGLQTSEHALEGRSAGSVGAPSVGLGKGVSEGNGKDSTAVVSDNMEEEEEISGFDSGDGKVFWRAIRTDLWARTRSCRFLDRCVSPFSRIRRSSGSQSCLAQGVIDLVSSVLLLLFWLC</sequence>
<feature type="coiled-coil region" evidence="1">
    <location>
        <begin position="10"/>
        <end position="44"/>
    </location>
</feature>